<feature type="region of interest" description="Disordered" evidence="1">
    <location>
        <begin position="245"/>
        <end position="309"/>
    </location>
</feature>
<accession>A0A5N5QWD6</accession>
<name>A0A5N5QWD6_9AGAM</name>
<dbReference type="Proteomes" id="UP000383932">
    <property type="component" value="Unassembled WGS sequence"/>
</dbReference>
<comment type="caution">
    <text evidence="3">The sequence shown here is derived from an EMBL/GenBank/DDBJ whole genome shotgun (WGS) entry which is preliminary data.</text>
</comment>
<feature type="compositionally biased region" description="Polar residues" evidence="1">
    <location>
        <begin position="283"/>
        <end position="300"/>
    </location>
</feature>
<dbReference type="OrthoDB" id="1751210at2759"/>
<dbReference type="AlphaFoldDB" id="A0A5N5QWD6"/>
<keyword evidence="4" id="KW-1185">Reference proteome</keyword>
<organism evidence="3 4">
    <name type="scientific">Ceratobasidium theobromae</name>
    <dbReference type="NCBI Taxonomy" id="1582974"/>
    <lineage>
        <taxon>Eukaryota</taxon>
        <taxon>Fungi</taxon>
        <taxon>Dikarya</taxon>
        <taxon>Basidiomycota</taxon>
        <taxon>Agaricomycotina</taxon>
        <taxon>Agaricomycetes</taxon>
        <taxon>Cantharellales</taxon>
        <taxon>Ceratobasidiaceae</taxon>
        <taxon>Ceratobasidium</taxon>
    </lineage>
</organism>
<dbReference type="PANTHER" id="PTHR39463">
    <property type="entry name" value="MEDUSA"/>
    <property type="match status" value="1"/>
</dbReference>
<protein>
    <recommendedName>
        <fullName evidence="2">DUF7082 domain-containing protein</fullName>
    </recommendedName>
</protein>
<feature type="compositionally biased region" description="Polar residues" evidence="1">
    <location>
        <begin position="505"/>
        <end position="537"/>
    </location>
</feature>
<dbReference type="EMBL" id="SSOP01000004">
    <property type="protein sequence ID" value="KAB5595998.1"/>
    <property type="molecule type" value="Genomic_DNA"/>
</dbReference>
<reference evidence="3 4" key="1">
    <citation type="journal article" date="2019" name="Fungal Biol. Biotechnol.">
        <title>Draft genome sequence of fastidious pathogen Ceratobasidium theobromae, which causes vascular-streak dieback in Theobroma cacao.</title>
        <authorList>
            <person name="Ali S.S."/>
            <person name="Asman A."/>
            <person name="Shao J."/>
            <person name="Firmansyah A.P."/>
            <person name="Susilo A.W."/>
            <person name="Rosmana A."/>
            <person name="McMahon P."/>
            <person name="Junaid M."/>
            <person name="Guest D."/>
            <person name="Kheng T.Y."/>
            <person name="Meinhardt L.W."/>
            <person name="Bailey B.A."/>
        </authorList>
    </citation>
    <scope>NUCLEOTIDE SEQUENCE [LARGE SCALE GENOMIC DNA]</scope>
    <source>
        <strain evidence="3 4">CT2</strain>
    </source>
</reference>
<feature type="region of interest" description="Disordered" evidence="1">
    <location>
        <begin position="1"/>
        <end position="21"/>
    </location>
</feature>
<dbReference type="PANTHER" id="PTHR39463:SF1">
    <property type="entry name" value="MEDUSA"/>
    <property type="match status" value="1"/>
</dbReference>
<evidence type="ECO:0000313" key="3">
    <source>
        <dbReference type="EMBL" id="KAB5595998.1"/>
    </source>
</evidence>
<feature type="compositionally biased region" description="Polar residues" evidence="1">
    <location>
        <begin position="572"/>
        <end position="598"/>
    </location>
</feature>
<proteinExistence type="predicted"/>
<feature type="compositionally biased region" description="Low complexity" evidence="1">
    <location>
        <begin position="492"/>
        <end position="504"/>
    </location>
</feature>
<evidence type="ECO:0000313" key="4">
    <source>
        <dbReference type="Proteomes" id="UP000383932"/>
    </source>
</evidence>
<evidence type="ECO:0000256" key="1">
    <source>
        <dbReference type="SAM" id="MobiDB-lite"/>
    </source>
</evidence>
<dbReference type="InterPro" id="IPR055509">
    <property type="entry name" value="DUF7082"/>
</dbReference>
<feature type="region of interest" description="Disordered" evidence="1">
    <location>
        <begin position="566"/>
        <end position="638"/>
    </location>
</feature>
<gene>
    <name evidence="3" type="ORF">CTheo_515</name>
</gene>
<dbReference type="Pfam" id="PF23305">
    <property type="entry name" value="DUF7082"/>
    <property type="match status" value="1"/>
</dbReference>
<evidence type="ECO:0000259" key="2">
    <source>
        <dbReference type="Pfam" id="PF23305"/>
    </source>
</evidence>
<feature type="region of interest" description="Disordered" evidence="1">
    <location>
        <begin position="471"/>
        <end position="553"/>
    </location>
</feature>
<feature type="domain" description="DUF7082" evidence="2">
    <location>
        <begin position="309"/>
        <end position="461"/>
    </location>
</feature>
<dbReference type="GO" id="GO:0005634">
    <property type="term" value="C:nucleus"/>
    <property type="evidence" value="ECO:0007669"/>
    <property type="project" value="TreeGrafter"/>
</dbReference>
<sequence length="638" mass="69275">MSSFPHLGYPPEGTGLESSFGGDVLPTGLPSLVPSTSISPQYSNTGRMLPEFLDPIDDPSEANQDEGAIVAQGRTIKILGYGPTEGTGNTHIVIRLLFRRDRIPHKTHVSLRVKMGNIPLMTTIRGIEPGSKTRGEWQLHVTAPDPVELNVVGLDVPLIVQTCDVNTATIIDDVCIGSFRFWAHSSAGELHSSESMPFDSEAHMHDIPDSVGLGIHGSAHPAIEEAVPSGCVDSPHHLDDSMAIPGHSDMQDSMPGGSAHEDAWLPPEGPSYETLGVSKSLGHDSTSPTIVRNLPPTSQKPVGDTYPGSLQLHGDLNSMTKDWSPEEVQNNRRMVEFFCVQTRGCIDITFAPVDSHEARDTSKVIVSCIWWSSKKDYIITSVDTINLLERLVKTKFSTDEKNRIRRNLQGFKPETVSKHNEHSRDFFQTLMDFPAPRPRNIEKDVKAFSWSKLPKMLEKVISKYWFITSSGDSDSDDQGGASHIKTGYELDSTPTGSPTATGSSLPITGISSSLPQSQDEGFSTSAGVPPESNSLISSAEDRKPTPSGLFEDPEFHEDTAATHDVSIYGHSDSPTGLNESSAENVHGSQIGQGHTASRYQGHMPVYSEGTELSPPGGGYPYTRKWATQQPPSYGAYIP</sequence>